<sequence length="290" mass="32205">MLPCVRWLQSLLALLSSTMPTWGQNSCPSRCLCPDPHTVNCSGRELSSLPDPLPLDVRRLVLSDNSITGIPSDFLILYSDLVHLDLRNNLLSRIEPGTLSTSSRLVFLDLSCNNLTEIPPGTFGESRSLIKLRLGNNSLLSKVSEDAFKGLTSLWELELQGNALSCLDVRVLSRLPSLRRVRLEGNPWVCNCSFIKLFTWLSENTLKLPTGMKGIECIISKNENRTDLSRLSKESFQKCRVTPMDYIIVIFSGVAVLVAGIVASFFLATTAHCCQRWSETNKGDNDENDA</sequence>
<evidence type="ECO:0000256" key="9">
    <source>
        <dbReference type="ARBA" id="ARBA00023065"/>
    </source>
</evidence>
<keyword evidence="3" id="KW-1003">Cell membrane</keyword>
<feature type="transmembrane region" description="Helical" evidence="13">
    <location>
        <begin position="246"/>
        <end position="268"/>
    </location>
</feature>
<evidence type="ECO:0000256" key="1">
    <source>
        <dbReference type="ARBA" id="ARBA00004162"/>
    </source>
</evidence>
<reference evidence="16" key="1">
    <citation type="submission" date="2025-08" db="UniProtKB">
        <authorList>
            <consortium name="Ensembl"/>
        </authorList>
    </citation>
    <scope>IDENTIFICATION</scope>
</reference>
<dbReference type="InterPro" id="IPR001611">
    <property type="entry name" value="Leu-rich_rpt"/>
</dbReference>
<dbReference type="GeneTree" id="ENSGT00940000162571"/>
<accession>A0A3B3SEI9</accession>
<dbReference type="AlphaFoldDB" id="A0A3B3SEI9"/>
<reference evidence="16" key="2">
    <citation type="submission" date="2025-09" db="UniProtKB">
        <authorList>
            <consortium name="Ensembl"/>
        </authorList>
    </citation>
    <scope>IDENTIFICATION</scope>
</reference>
<dbReference type="SMART" id="SM00369">
    <property type="entry name" value="LRR_TYP"/>
    <property type="match status" value="4"/>
</dbReference>
<keyword evidence="2" id="KW-0813">Transport</keyword>
<dbReference type="SUPFAM" id="SSF52058">
    <property type="entry name" value="L domain-like"/>
    <property type="match status" value="1"/>
</dbReference>
<dbReference type="Pfam" id="PF13855">
    <property type="entry name" value="LRR_8"/>
    <property type="match status" value="1"/>
</dbReference>
<feature type="domain" description="LRRNT" evidence="15">
    <location>
        <begin position="26"/>
        <end position="59"/>
    </location>
</feature>
<keyword evidence="7" id="KW-0677">Repeat</keyword>
<evidence type="ECO:0000256" key="3">
    <source>
        <dbReference type="ARBA" id="ARBA00022475"/>
    </source>
</evidence>
<dbReference type="OrthoDB" id="5954366at2759"/>
<dbReference type="PANTHER" id="PTHR46473">
    <property type="entry name" value="GH08155P"/>
    <property type="match status" value="1"/>
</dbReference>
<dbReference type="GO" id="GO:0005249">
    <property type="term" value="F:voltage-gated potassium channel activity"/>
    <property type="evidence" value="ECO:0007669"/>
    <property type="project" value="TreeGrafter"/>
</dbReference>
<name>A0A3B3SEI9_9TELE</name>
<evidence type="ECO:0000313" key="16">
    <source>
        <dbReference type="Ensembl" id="ENSPKIP00000029167.1"/>
    </source>
</evidence>
<keyword evidence="5 13" id="KW-0812">Transmembrane</keyword>
<keyword evidence="9" id="KW-0406">Ion transport</keyword>
<keyword evidence="11" id="KW-1015">Disulfide bond</keyword>
<keyword evidence="10 13" id="KW-0472">Membrane</keyword>
<evidence type="ECO:0000256" key="7">
    <source>
        <dbReference type="ARBA" id="ARBA00022737"/>
    </source>
</evidence>
<evidence type="ECO:0000256" key="2">
    <source>
        <dbReference type="ARBA" id="ARBA00022448"/>
    </source>
</evidence>
<evidence type="ECO:0000256" key="10">
    <source>
        <dbReference type="ARBA" id="ARBA00023136"/>
    </source>
</evidence>
<dbReference type="Ensembl" id="ENSPKIT00000009958.1">
    <property type="protein sequence ID" value="ENSPKIP00000029167.1"/>
    <property type="gene ID" value="ENSPKIG00000010525.1"/>
</dbReference>
<dbReference type="Proteomes" id="UP000261540">
    <property type="component" value="Unplaced"/>
</dbReference>
<organism evidence="16 17">
    <name type="scientific">Paramormyrops kingsleyae</name>
    <dbReference type="NCBI Taxonomy" id="1676925"/>
    <lineage>
        <taxon>Eukaryota</taxon>
        <taxon>Metazoa</taxon>
        <taxon>Chordata</taxon>
        <taxon>Craniata</taxon>
        <taxon>Vertebrata</taxon>
        <taxon>Euteleostomi</taxon>
        <taxon>Actinopterygii</taxon>
        <taxon>Neopterygii</taxon>
        <taxon>Teleostei</taxon>
        <taxon>Osteoglossocephala</taxon>
        <taxon>Osteoglossomorpha</taxon>
        <taxon>Osteoglossiformes</taxon>
        <taxon>Mormyridae</taxon>
        <taxon>Paramormyrops</taxon>
    </lineage>
</organism>
<evidence type="ECO:0000256" key="6">
    <source>
        <dbReference type="ARBA" id="ARBA00022729"/>
    </source>
</evidence>
<evidence type="ECO:0000256" key="8">
    <source>
        <dbReference type="ARBA" id="ARBA00022989"/>
    </source>
</evidence>
<dbReference type="PROSITE" id="PS51450">
    <property type="entry name" value="LRR"/>
    <property type="match status" value="2"/>
</dbReference>
<protein>
    <submittedName>
        <fullName evidence="16">Leucine rich repeat containing 38</fullName>
    </submittedName>
</protein>
<dbReference type="SMART" id="SM00013">
    <property type="entry name" value="LRRNT"/>
    <property type="match status" value="1"/>
</dbReference>
<dbReference type="GO" id="GO:0044325">
    <property type="term" value="F:transmembrane transporter binding"/>
    <property type="evidence" value="ECO:0007669"/>
    <property type="project" value="TreeGrafter"/>
</dbReference>
<keyword evidence="12" id="KW-0407">Ion channel</keyword>
<evidence type="ECO:0000256" key="14">
    <source>
        <dbReference type="SAM" id="SignalP"/>
    </source>
</evidence>
<evidence type="ECO:0000256" key="11">
    <source>
        <dbReference type="ARBA" id="ARBA00023157"/>
    </source>
</evidence>
<dbReference type="Pfam" id="PF00560">
    <property type="entry name" value="LRR_1"/>
    <property type="match status" value="1"/>
</dbReference>
<keyword evidence="4" id="KW-0433">Leucine-rich repeat</keyword>
<evidence type="ECO:0000256" key="4">
    <source>
        <dbReference type="ARBA" id="ARBA00022614"/>
    </source>
</evidence>
<dbReference type="STRING" id="1676925.ENSPKIP00000029167"/>
<evidence type="ECO:0000256" key="12">
    <source>
        <dbReference type="ARBA" id="ARBA00023303"/>
    </source>
</evidence>
<proteinExistence type="predicted"/>
<dbReference type="InterPro" id="IPR003591">
    <property type="entry name" value="Leu-rich_rpt_typical-subtyp"/>
</dbReference>
<dbReference type="InterPro" id="IPR000372">
    <property type="entry name" value="LRRNT"/>
</dbReference>
<feature type="chain" id="PRO_5017387790" evidence="14">
    <location>
        <begin position="24"/>
        <end position="290"/>
    </location>
</feature>
<dbReference type="GO" id="GO:0008076">
    <property type="term" value="C:voltage-gated potassium channel complex"/>
    <property type="evidence" value="ECO:0007669"/>
    <property type="project" value="TreeGrafter"/>
</dbReference>
<dbReference type="FunFam" id="3.80.10.10:FF:000015">
    <property type="entry name" value="Leucine rich repeat containing 38"/>
    <property type="match status" value="1"/>
</dbReference>
<evidence type="ECO:0000256" key="13">
    <source>
        <dbReference type="SAM" id="Phobius"/>
    </source>
</evidence>
<comment type="subcellular location">
    <subcellularLocation>
        <location evidence="1">Cell membrane</location>
        <topology evidence="1">Single-pass membrane protein</topology>
    </subcellularLocation>
</comment>
<keyword evidence="17" id="KW-1185">Reference proteome</keyword>
<dbReference type="Gene3D" id="3.80.10.10">
    <property type="entry name" value="Ribonuclease Inhibitor"/>
    <property type="match status" value="1"/>
</dbReference>
<feature type="signal peptide" evidence="14">
    <location>
        <begin position="1"/>
        <end position="23"/>
    </location>
</feature>
<evidence type="ECO:0000256" key="5">
    <source>
        <dbReference type="ARBA" id="ARBA00022692"/>
    </source>
</evidence>
<dbReference type="GO" id="GO:0099104">
    <property type="term" value="F:potassium channel activator activity"/>
    <property type="evidence" value="ECO:0007669"/>
    <property type="project" value="TreeGrafter"/>
</dbReference>
<dbReference type="InterPro" id="IPR051432">
    <property type="entry name" value="KCNMA1_auxiliary"/>
</dbReference>
<evidence type="ECO:0000259" key="15">
    <source>
        <dbReference type="SMART" id="SM00013"/>
    </source>
</evidence>
<keyword evidence="8 13" id="KW-1133">Transmembrane helix</keyword>
<evidence type="ECO:0000313" key="17">
    <source>
        <dbReference type="Proteomes" id="UP000261540"/>
    </source>
</evidence>
<keyword evidence="6 14" id="KW-0732">Signal</keyword>
<dbReference type="PANTHER" id="PTHR46473:SF4">
    <property type="entry name" value="LEUCINE-RICH REPEAT-CONTAINING PROTEIN 38"/>
    <property type="match status" value="1"/>
</dbReference>
<dbReference type="InterPro" id="IPR032675">
    <property type="entry name" value="LRR_dom_sf"/>
</dbReference>